<dbReference type="InterPro" id="IPR036291">
    <property type="entry name" value="NAD(P)-bd_dom_sf"/>
</dbReference>
<dbReference type="InterPro" id="IPR011032">
    <property type="entry name" value="GroES-like_sf"/>
</dbReference>
<dbReference type="AlphaFoldDB" id="A0A1R1ERP8"/>
<feature type="domain" description="Enoyl reductase (ER)" evidence="3">
    <location>
        <begin position="10"/>
        <end position="326"/>
    </location>
</feature>
<dbReference type="InterPro" id="IPR020843">
    <property type="entry name" value="ER"/>
</dbReference>
<dbReference type="SMART" id="SM00829">
    <property type="entry name" value="PKS_ER"/>
    <property type="match status" value="1"/>
</dbReference>
<dbReference type="SUPFAM" id="SSF50129">
    <property type="entry name" value="GroES-like"/>
    <property type="match status" value="1"/>
</dbReference>
<dbReference type="GO" id="GO:0070402">
    <property type="term" value="F:NADPH binding"/>
    <property type="evidence" value="ECO:0007669"/>
    <property type="project" value="TreeGrafter"/>
</dbReference>
<dbReference type="InterPro" id="IPR013154">
    <property type="entry name" value="ADH-like_N"/>
</dbReference>
<dbReference type="RefSeq" id="WP_076170425.1">
    <property type="nucleotide sequence ID" value="NZ_MRTP01000003.1"/>
</dbReference>
<dbReference type="PANTHER" id="PTHR48106:SF13">
    <property type="entry name" value="QUINONE OXIDOREDUCTASE-RELATED"/>
    <property type="match status" value="1"/>
</dbReference>
<protein>
    <submittedName>
        <fullName evidence="4">Alcohol dehydrogenase</fullName>
    </submittedName>
</protein>
<keyword evidence="1" id="KW-0521">NADP</keyword>
<reference evidence="4 5" key="1">
    <citation type="submission" date="2016-11" db="EMBL/GenBank/DDBJ databases">
        <title>Paenibacillus species isolates.</title>
        <authorList>
            <person name="Beno S.M."/>
        </authorList>
    </citation>
    <scope>NUCLEOTIDE SEQUENCE [LARGE SCALE GENOMIC DNA]</scope>
    <source>
        <strain evidence="4 5">FSL R5-0378</strain>
    </source>
</reference>
<dbReference type="STRING" id="297318.BK138_15255"/>
<comment type="caution">
    <text evidence="4">The sequence shown here is derived from an EMBL/GenBank/DDBJ whole genome shotgun (WGS) entry which is preliminary data.</text>
</comment>
<dbReference type="Pfam" id="PF08240">
    <property type="entry name" value="ADH_N"/>
    <property type="match status" value="1"/>
</dbReference>
<name>A0A1R1ERP8_9BACL</name>
<evidence type="ECO:0000313" key="5">
    <source>
        <dbReference type="Proteomes" id="UP000187172"/>
    </source>
</evidence>
<dbReference type="GO" id="GO:0003960">
    <property type="term" value="F:quinone reductase (NADPH) activity"/>
    <property type="evidence" value="ECO:0007669"/>
    <property type="project" value="TreeGrafter"/>
</dbReference>
<dbReference type="Gene3D" id="3.90.180.10">
    <property type="entry name" value="Medium-chain alcohol dehydrogenases, catalytic domain"/>
    <property type="match status" value="1"/>
</dbReference>
<evidence type="ECO:0000259" key="3">
    <source>
        <dbReference type="SMART" id="SM00829"/>
    </source>
</evidence>
<evidence type="ECO:0000256" key="2">
    <source>
        <dbReference type="ARBA" id="ARBA00023002"/>
    </source>
</evidence>
<evidence type="ECO:0000256" key="1">
    <source>
        <dbReference type="ARBA" id="ARBA00022857"/>
    </source>
</evidence>
<dbReference type="Pfam" id="PF00107">
    <property type="entry name" value="ADH_zinc_N"/>
    <property type="match status" value="1"/>
</dbReference>
<evidence type="ECO:0000313" key="4">
    <source>
        <dbReference type="EMBL" id="OMF54523.1"/>
    </source>
</evidence>
<dbReference type="EMBL" id="MRTP01000003">
    <property type="protein sequence ID" value="OMF54523.1"/>
    <property type="molecule type" value="Genomic_DNA"/>
</dbReference>
<dbReference type="Proteomes" id="UP000187172">
    <property type="component" value="Unassembled WGS sequence"/>
</dbReference>
<dbReference type="SUPFAM" id="SSF51735">
    <property type="entry name" value="NAD(P)-binding Rossmann-fold domains"/>
    <property type="match status" value="1"/>
</dbReference>
<accession>A0A1R1ERP8</accession>
<dbReference type="GO" id="GO:0005829">
    <property type="term" value="C:cytosol"/>
    <property type="evidence" value="ECO:0007669"/>
    <property type="project" value="TreeGrafter"/>
</dbReference>
<gene>
    <name evidence="4" type="ORF">BK138_15255</name>
</gene>
<dbReference type="InterPro" id="IPR013149">
    <property type="entry name" value="ADH-like_C"/>
</dbReference>
<proteinExistence type="predicted"/>
<dbReference type="Gene3D" id="3.40.50.720">
    <property type="entry name" value="NAD(P)-binding Rossmann-like Domain"/>
    <property type="match status" value="1"/>
</dbReference>
<dbReference type="GO" id="GO:0035925">
    <property type="term" value="F:mRNA 3'-UTR AU-rich region binding"/>
    <property type="evidence" value="ECO:0007669"/>
    <property type="project" value="TreeGrafter"/>
</dbReference>
<keyword evidence="2" id="KW-0560">Oxidoreductase</keyword>
<sequence>MKALIVEQPGEAQALRLKEVKTLSAAPGRLTIDVAYAGVGFVDVMLARGEFDHVQPPYVPGLEVAGYVREIGEGVKGFRVGEPVAAMTLSEIGGFATVVSVRPELTVRLAELDSTLDLAVAAASIVNLTTALIVMKDVIRLQTGGSLLVHAAAGGLGSFLGQVARRLGAGLVLGTVGSESKKSLASSLGYDELCIRSGFVEETMRATGGQGVDAVLDPVGGAMRRASLDVMKPFGQLVVLGNAGGEPDTLQSTQELWFKNLSVAGFQLGTYSDANPERAGQRANEALQMLAKGEVHADIFGTYPAHEANEALRLLETGSTRGKLLLKMDE</sequence>
<organism evidence="4 5">
    <name type="scientific">Paenibacillus rhizosphaerae</name>
    <dbReference type="NCBI Taxonomy" id="297318"/>
    <lineage>
        <taxon>Bacteria</taxon>
        <taxon>Bacillati</taxon>
        <taxon>Bacillota</taxon>
        <taxon>Bacilli</taxon>
        <taxon>Bacillales</taxon>
        <taxon>Paenibacillaceae</taxon>
        <taxon>Paenibacillus</taxon>
    </lineage>
</organism>
<dbReference type="PANTHER" id="PTHR48106">
    <property type="entry name" value="QUINONE OXIDOREDUCTASE PIG3-RELATED"/>
    <property type="match status" value="1"/>
</dbReference>
<keyword evidence="5" id="KW-1185">Reference proteome</keyword>